<evidence type="ECO:0000256" key="2">
    <source>
        <dbReference type="SAM" id="Phobius"/>
    </source>
</evidence>
<reference evidence="3 4" key="1">
    <citation type="submission" date="2024-06" db="EMBL/GenBank/DDBJ databases">
        <authorList>
            <person name="Kaempfer P."/>
            <person name="Viver T."/>
        </authorList>
    </citation>
    <scope>NUCLEOTIDE SEQUENCE [LARGE SCALE GENOMIC DNA]</scope>
    <source>
        <strain evidence="3 4">ST-64</strain>
    </source>
</reference>
<keyword evidence="2" id="KW-1133">Transmembrane helix</keyword>
<sequence>MTAMPPSRYKVVERGRRLVVIDTLTGRPASPEHGSVEAPAPRSRGKPPSTTGTRPVEELAARRIDDRSGAAIVTTSPLYDLKAPRSIVLDDRFNDRIGKAIGGWMIGLFSGLGFAIIFFPWLMVVPVIALLQPKVRAAIRQWITSRLDEVQAAS</sequence>
<protein>
    <submittedName>
        <fullName evidence="3">Uncharacterized protein</fullName>
    </submittedName>
</protein>
<keyword evidence="4" id="KW-1185">Reference proteome</keyword>
<feature type="transmembrane region" description="Helical" evidence="2">
    <location>
        <begin position="101"/>
        <end position="131"/>
    </location>
</feature>
<dbReference type="Proteomes" id="UP001629244">
    <property type="component" value="Unassembled WGS sequence"/>
</dbReference>
<accession>A0ABW8YL59</accession>
<comment type="caution">
    <text evidence="3">The sequence shown here is derived from an EMBL/GenBank/DDBJ whole genome shotgun (WGS) entry which is preliminary data.</text>
</comment>
<feature type="region of interest" description="Disordered" evidence="1">
    <location>
        <begin position="22"/>
        <end position="59"/>
    </location>
</feature>
<keyword evidence="2" id="KW-0812">Transmembrane</keyword>
<gene>
    <name evidence="3" type="ORF">ABS767_03350</name>
</gene>
<evidence type="ECO:0000313" key="4">
    <source>
        <dbReference type="Proteomes" id="UP001629244"/>
    </source>
</evidence>
<keyword evidence="2" id="KW-0472">Membrane</keyword>
<evidence type="ECO:0000313" key="3">
    <source>
        <dbReference type="EMBL" id="MFL9839990.1"/>
    </source>
</evidence>
<organism evidence="3 4">
    <name type="scientific">Sphingomonas plantiphila</name>
    <dbReference type="NCBI Taxonomy" id="3163295"/>
    <lineage>
        <taxon>Bacteria</taxon>
        <taxon>Pseudomonadati</taxon>
        <taxon>Pseudomonadota</taxon>
        <taxon>Alphaproteobacteria</taxon>
        <taxon>Sphingomonadales</taxon>
        <taxon>Sphingomonadaceae</taxon>
        <taxon>Sphingomonas</taxon>
    </lineage>
</organism>
<name>A0ABW8YL59_9SPHN</name>
<dbReference type="EMBL" id="JBELQC010000001">
    <property type="protein sequence ID" value="MFL9839990.1"/>
    <property type="molecule type" value="Genomic_DNA"/>
</dbReference>
<dbReference type="RefSeq" id="WP_408076948.1">
    <property type="nucleotide sequence ID" value="NZ_JBELQC010000001.1"/>
</dbReference>
<evidence type="ECO:0000256" key="1">
    <source>
        <dbReference type="SAM" id="MobiDB-lite"/>
    </source>
</evidence>
<proteinExistence type="predicted"/>